<evidence type="ECO:0000313" key="2">
    <source>
        <dbReference type="Proteomes" id="UP001190700"/>
    </source>
</evidence>
<sequence length="224" mass="24365">MSSVLRITSLAPDKVDDLIKADKSFCLSEQTPRATTSGIPATATTATATTTDCGPQSGADGAVPFASREQELLQLKKDISLMEHEIKVKFSRLARLQLEVQGARHSLPQVWYVADKDRGFLTYNGHVTVGPLEDLSYGVAESMFASASKLHALCKHGNDAAAKQAHSNQAADWWLENDAAKQVSNQVADWWLERNDATRSKSQTRAAELVARMIACEASLNYSG</sequence>
<name>A0AAE0ENF4_9CHLO</name>
<dbReference type="EMBL" id="LGRX02035463">
    <property type="protein sequence ID" value="KAK3234771.1"/>
    <property type="molecule type" value="Genomic_DNA"/>
</dbReference>
<comment type="caution">
    <text evidence="1">The sequence shown here is derived from an EMBL/GenBank/DDBJ whole genome shotgun (WGS) entry which is preliminary data.</text>
</comment>
<reference evidence="1 2" key="1">
    <citation type="journal article" date="2015" name="Genome Biol. Evol.">
        <title>Comparative Genomics of a Bacterivorous Green Alga Reveals Evolutionary Causalities and Consequences of Phago-Mixotrophic Mode of Nutrition.</title>
        <authorList>
            <person name="Burns J.A."/>
            <person name="Paasch A."/>
            <person name="Narechania A."/>
            <person name="Kim E."/>
        </authorList>
    </citation>
    <scope>NUCLEOTIDE SEQUENCE [LARGE SCALE GENOMIC DNA]</scope>
    <source>
        <strain evidence="1 2">PLY_AMNH</strain>
    </source>
</reference>
<dbReference type="Proteomes" id="UP001190700">
    <property type="component" value="Unassembled WGS sequence"/>
</dbReference>
<organism evidence="1 2">
    <name type="scientific">Cymbomonas tetramitiformis</name>
    <dbReference type="NCBI Taxonomy" id="36881"/>
    <lineage>
        <taxon>Eukaryota</taxon>
        <taxon>Viridiplantae</taxon>
        <taxon>Chlorophyta</taxon>
        <taxon>Pyramimonadophyceae</taxon>
        <taxon>Pyramimonadales</taxon>
        <taxon>Pyramimonadaceae</taxon>
        <taxon>Cymbomonas</taxon>
    </lineage>
</organism>
<gene>
    <name evidence="1" type="ORF">CYMTET_54994</name>
</gene>
<protein>
    <submittedName>
        <fullName evidence="1">Uncharacterized protein</fullName>
    </submittedName>
</protein>
<accession>A0AAE0ENF4</accession>
<dbReference type="AlphaFoldDB" id="A0AAE0ENF4"/>
<keyword evidence="2" id="KW-1185">Reference proteome</keyword>
<proteinExistence type="predicted"/>
<evidence type="ECO:0000313" key="1">
    <source>
        <dbReference type="EMBL" id="KAK3234771.1"/>
    </source>
</evidence>